<name>A0A9W4UMJ5_9PLEO</name>
<organism evidence="3 4">
    <name type="scientific">Periconia digitata</name>
    <dbReference type="NCBI Taxonomy" id="1303443"/>
    <lineage>
        <taxon>Eukaryota</taxon>
        <taxon>Fungi</taxon>
        <taxon>Dikarya</taxon>
        <taxon>Ascomycota</taxon>
        <taxon>Pezizomycotina</taxon>
        <taxon>Dothideomycetes</taxon>
        <taxon>Pleosporomycetidae</taxon>
        <taxon>Pleosporales</taxon>
        <taxon>Massarineae</taxon>
        <taxon>Periconiaceae</taxon>
        <taxon>Periconia</taxon>
    </lineage>
</organism>
<feature type="signal peptide" evidence="2">
    <location>
        <begin position="1"/>
        <end position="17"/>
    </location>
</feature>
<sequence>MRSAITIWLLCAAVVLAQQTPSPTRCQCPLVKCDGSDAAKLCQCRNSRETLCKQTCPDYVPTYLPCPTGSPTLRSSTSTQVPVPTPTSSSTPGECECEERFCAMMWPQSCYCANANKQACYDKCGGVKPALADCPPIDPPSLSTLTTTSRKPTTTTTKKTSSTTSTRKPTTTPRPTHAPCGGNSPTAPTCEAGYICIKDPYKPGCGPACDQQGICVEDRMCGGFAGFECRMKGQVCWDDPRDDCAAEDGGNDCAGVCVWPHQLG</sequence>
<evidence type="ECO:0000313" key="3">
    <source>
        <dbReference type="EMBL" id="CAI6337767.1"/>
    </source>
</evidence>
<keyword evidence="4" id="KW-1185">Reference proteome</keyword>
<protein>
    <submittedName>
        <fullName evidence="3">Uncharacterized protein</fullName>
    </submittedName>
</protein>
<dbReference type="Proteomes" id="UP001152607">
    <property type="component" value="Unassembled WGS sequence"/>
</dbReference>
<dbReference type="AlphaFoldDB" id="A0A9W4UMJ5"/>
<feature type="region of interest" description="Disordered" evidence="1">
    <location>
        <begin position="142"/>
        <end position="180"/>
    </location>
</feature>
<comment type="caution">
    <text evidence="3">The sequence shown here is derived from an EMBL/GenBank/DDBJ whole genome shotgun (WGS) entry which is preliminary data.</text>
</comment>
<accession>A0A9W4UMJ5</accession>
<proteinExistence type="predicted"/>
<reference evidence="3" key="1">
    <citation type="submission" date="2023-01" db="EMBL/GenBank/DDBJ databases">
        <authorList>
            <person name="Van Ghelder C."/>
            <person name="Rancurel C."/>
        </authorList>
    </citation>
    <scope>NUCLEOTIDE SEQUENCE</scope>
    <source>
        <strain evidence="3">CNCM I-4278</strain>
    </source>
</reference>
<keyword evidence="2" id="KW-0732">Signal</keyword>
<gene>
    <name evidence="3" type="ORF">PDIGIT_LOCUS10882</name>
</gene>
<evidence type="ECO:0000256" key="1">
    <source>
        <dbReference type="SAM" id="MobiDB-lite"/>
    </source>
</evidence>
<feature type="compositionally biased region" description="Low complexity" evidence="1">
    <location>
        <begin position="142"/>
        <end position="175"/>
    </location>
</feature>
<evidence type="ECO:0000313" key="4">
    <source>
        <dbReference type="Proteomes" id="UP001152607"/>
    </source>
</evidence>
<feature type="chain" id="PRO_5040810661" evidence="2">
    <location>
        <begin position="18"/>
        <end position="264"/>
    </location>
</feature>
<dbReference type="OrthoDB" id="3799394at2759"/>
<evidence type="ECO:0000256" key="2">
    <source>
        <dbReference type="SAM" id="SignalP"/>
    </source>
</evidence>
<dbReference type="EMBL" id="CAOQHR010000007">
    <property type="protein sequence ID" value="CAI6337767.1"/>
    <property type="molecule type" value="Genomic_DNA"/>
</dbReference>